<keyword evidence="1 3" id="KW-0807">Transducer</keyword>
<dbReference type="InterPro" id="IPR004090">
    <property type="entry name" value="Chemotax_Me-accpt_rcpt"/>
</dbReference>
<keyword evidence="5" id="KW-0472">Membrane</keyword>
<keyword evidence="5" id="KW-1133">Transmembrane helix</keyword>
<feature type="transmembrane region" description="Helical" evidence="5">
    <location>
        <begin position="50"/>
        <end position="72"/>
    </location>
</feature>
<dbReference type="PANTHER" id="PTHR32089">
    <property type="entry name" value="METHYL-ACCEPTING CHEMOTAXIS PROTEIN MCPB"/>
    <property type="match status" value="1"/>
</dbReference>
<dbReference type="EMBL" id="JACCEM010000002">
    <property type="protein sequence ID" value="NYT48275.1"/>
    <property type="molecule type" value="Genomic_DNA"/>
</dbReference>
<comment type="caution">
    <text evidence="7">The sequence shown here is derived from an EMBL/GenBank/DDBJ whole genome shotgun (WGS) entry which is preliminary data.</text>
</comment>
<dbReference type="AlphaFoldDB" id="A0A853FR63"/>
<name>A0A853FR63_9BURK</name>
<sequence>MDDSAKEKRRLLLVLAVVSAGVWITIYLGNDVFEHEFLPWLGLGSPAGDALGGMLIAVVSFFAQRLVAIIFYRNWRLGVETRAAVGRQVSQELRQVPQFNEVVRKQLDTVVQGTEKASFDIITRMNDIDRVIDKLNQLVDSNVHISTDMMASSEERAARNQELIDQLNRYISQRIDQAEADRLRTEQFAQQARSLTGLVSLIRNIAFQTNLLALNAAIEAARVGAAGRGFAVVAGEVRKLSQATDHAVNQINDGIQGVVSSIEKQYEDNFSHSSIELEHKALQQFSTQLQQLGRDHRDLIRHGAEAIEQIRQSSLELTAMFMDTLACIQFQDVTRQQIEHVVAALKRLDDHALLLSKRLLSIDTPDEELRPLAEHLQDIYSGYVMQAQRSDHHSAMGTAGTARSGAAPAPAAVASSAPARPAAPSGGDEPKIELF</sequence>
<feature type="transmembrane region" description="Helical" evidence="5">
    <location>
        <begin position="12"/>
        <end position="30"/>
    </location>
</feature>
<evidence type="ECO:0000259" key="6">
    <source>
        <dbReference type="PROSITE" id="PS50111"/>
    </source>
</evidence>
<dbReference type="SMART" id="SM00283">
    <property type="entry name" value="MA"/>
    <property type="match status" value="1"/>
</dbReference>
<gene>
    <name evidence="7" type="ORF">H0A72_03020</name>
</gene>
<dbReference type="RefSeq" id="WP_180153596.1">
    <property type="nucleotide sequence ID" value="NZ_JACCEM010000002.1"/>
</dbReference>
<proteinExistence type="inferred from homology"/>
<evidence type="ECO:0000256" key="2">
    <source>
        <dbReference type="ARBA" id="ARBA00029447"/>
    </source>
</evidence>
<dbReference type="PROSITE" id="PS50111">
    <property type="entry name" value="CHEMOTAXIS_TRANSDUC_2"/>
    <property type="match status" value="1"/>
</dbReference>
<reference evidence="7 8" key="1">
    <citation type="submission" date="2020-07" db="EMBL/GenBank/DDBJ databases">
        <title>Taxonomic revisions and descriptions of new bacterial species based on genomic comparisons in the high-G+C-content subgroup of the family Alcaligenaceae.</title>
        <authorList>
            <person name="Szabo A."/>
            <person name="Felfoldi T."/>
        </authorList>
    </citation>
    <scope>NUCLEOTIDE SEQUENCE [LARGE SCALE GENOMIC DNA]</scope>
    <source>
        <strain evidence="7 8">LMG 24012</strain>
    </source>
</reference>
<dbReference type="SUPFAM" id="SSF58104">
    <property type="entry name" value="Methyl-accepting chemotaxis protein (MCP) signaling domain"/>
    <property type="match status" value="1"/>
</dbReference>
<feature type="domain" description="Methyl-accepting transducer" evidence="6">
    <location>
        <begin position="186"/>
        <end position="263"/>
    </location>
</feature>
<evidence type="ECO:0000256" key="3">
    <source>
        <dbReference type="PROSITE-ProRule" id="PRU00284"/>
    </source>
</evidence>
<feature type="region of interest" description="Disordered" evidence="4">
    <location>
        <begin position="391"/>
        <end position="435"/>
    </location>
</feature>
<evidence type="ECO:0000256" key="5">
    <source>
        <dbReference type="SAM" id="Phobius"/>
    </source>
</evidence>
<dbReference type="PANTHER" id="PTHR32089:SF112">
    <property type="entry name" value="LYSOZYME-LIKE PROTEIN-RELATED"/>
    <property type="match status" value="1"/>
</dbReference>
<dbReference type="InterPro" id="IPR004089">
    <property type="entry name" value="MCPsignal_dom"/>
</dbReference>
<organism evidence="7 8">
    <name type="scientific">Parapusillimonas granuli</name>
    <dbReference type="NCBI Taxonomy" id="380911"/>
    <lineage>
        <taxon>Bacteria</taxon>
        <taxon>Pseudomonadati</taxon>
        <taxon>Pseudomonadota</taxon>
        <taxon>Betaproteobacteria</taxon>
        <taxon>Burkholderiales</taxon>
        <taxon>Alcaligenaceae</taxon>
        <taxon>Parapusillimonas</taxon>
    </lineage>
</organism>
<evidence type="ECO:0000256" key="4">
    <source>
        <dbReference type="SAM" id="MobiDB-lite"/>
    </source>
</evidence>
<keyword evidence="5" id="KW-0812">Transmembrane</keyword>
<dbReference type="Gene3D" id="1.10.287.950">
    <property type="entry name" value="Methyl-accepting chemotaxis protein"/>
    <property type="match status" value="1"/>
</dbReference>
<comment type="similarity">
    <text evidence="2">Belongs to the methyl-accepting chemotaxis (MCP) protein family.</text>
</comment>
<dbReference type="GO" id="GO:0006935">
    <property type="term" value="P:chemotaxis"/>
    <property type="evidence" value="ECO:0007669"/>
    <property type="project" value="InterPro"/>
</dbReference>
<evidence type="ECO:0000313" key="7">
    <source>
        <dbReference type="EMBL" id="NYT48275.1"/>
    </source>
</evidence>
<dbReference type="GO" id="GO:0004888">
    <property type="term" value="F:transmembrane signaling receptor activity"/>
    <property type="evidence" value="ECO:0007669"/>
    <property type="project" value="InterPro"/>
</dbReference>
<dbReference type="GO" id="GO:0007165">
    <property type="term" value="P:signal transduction"/>
    <property type="evidence" value="ECO:0007669"/>
    <property type="project" value="UniProtKB-KW"/>
</dbReference>
<feature type="compositionally biased region" description="Low complexity" evidence="4">
    <location>
        <begin position="395"/>
        <end position="427"/>
    </location>
</feature>
<dbReference type="Proteomes" id="UP000559809">
    <property type="component" value="Unassembled WGS sequence"/>
</dbReference>
<protein>
    <submittedName>
        <fullName evidence="7">Chemotaxis protein</fullName>
    </submittedName>
</protein>
<evidence type="ECO:0000313" key="8">
    <source>
        <dbReference type="Proteomes" id="UP000559809"/>
    </source>
</evidence>
<evidence type="ECO:0000256" key="1">
    <source>
        <dbReference type="ARBA" id="ARBA00023224"/>
    </source>
</evidence>
<accession>A0A853FR63</accession>
<dbReference type="PRINTS" id="PR00260">
    <property type="entry name" value="CHEMTRNSDUCR"/>
</dbReference>
<dbReference type="GO" id="GO:0016020">
    <property type="term" value="C:membrane"/>
    <property type="evidence" value="ECO:0007669"/>
    <property type="project" value="InterPro"/>
</dbReference>
<keyword evidence="8" id="KW-1185">Reference proteome</keyword>
<dbReference type="Pfam" id="PF00015">
    <property type="entry name" value="MCPsignal"/>
    <property type="match status" value="1"/>
</dbReference>